<dbReference type="Proteomes" id="UP001190700">
    <property type="component" value="Unassembled WGS sequence"/>
</dbReference>
<evidence type="ECO:0000313" key="2">
    <source>
        <dbReference type="Proteomes" id="UP001190700"/>
    </source>
</evidence>
<accession>A0AAE0GLJ7</accession>
<comment type="caution">
    <text evidence="1">The sequence shown here is derived from an EMBL/GenBank/DDBJ whole genome shotgun (WGS) entry which is preliminary data.</text>
</comment>
<name>A0AAE0GLJ7_9CHLO</name>
<keyword evidence="2" id="KW-1185">Reference proteome</keyword>
<dbReference type="EMBL" id="LGRX02004449">
    <property type="protein sequence ID" value="KAK3280314.1"/>
    <property type="molecule type" value="Genomic_DNA"/>
</dbReference>
<organism evidence="1 2">
    <name type="scientific">Cymbomonas tetramitiformis</name>
    <dbReference type="NCBI Taxonomy" id="36881"/>
    <lineage>
        <taxon>Eukaryota</taxon>
        <taxon>Viridiplantae</taxon>
        <taxon>Chlorophyta</taxon>
        <taxon>Pyramimonadophyceae</taxon>
        <taxon>Pyramimonadales</taxon>
        <taxon>Pyramimonadaceae</taxon>
        <taxon>Cymbomonas</taxon>
    </lineage>
</organism>
<dbReference type="AlphaFoldDB" id="A0AAE0GLJ7"/>
<proteinExistence type="predicted"/>
<evidence type="ECO:0000313" key="1">
    <source>
        <dbReference type="EMBL" id="KAK3280314.1"/>
    </source>
</evidence>
<gene>
    <name evidence="1" type="ORF">CYMTET_11844</name>
</gene>
<sequence>MLKLGGVAGAVVTLADPAAGEVDTMQSMAAELELQLEMSEEPVAESLDEVLATELSGRKDEGEEVEEDGMTRPSEKVVQRLTDLYQLLEADSYSAPSIEMESGEIVEVEATTEDEDVEEQAWDMLRQAEGWLQSQKGALWERFAASGVEDSPAKLVDVERARKCSKFVGMGSWGSRTEQYRIAAGTLANCSEYSSEEFVMVTADTEGPERVPVTTEGALAGVYAMQLRMATQAGATIVAAPREMREIESNIGERELAEALQSELGYVEIEETGMWQPSGKAQP</sequence>
<reference evidence="1 2" key="1">
    <citation type="journal article" date="2015" name="Genome Biol. Evol.">
        <title>Comparative Genomics of a Bacterivorous Green Alga Reveals Evolutionary Causalities and Consequences of Phago-Mixotrophic Mode of Nutrition.</title>
        <authorList>
            <person name="Burns J.A."/>
            <person name="Paasch A."/>
            <person name="Narechania A."/>
            <person name="Kim E."/>
        </authorList>
    </citation>
    <scope>NUCLEOTIDE SEQUENCE [LARGE SCALE GENOMIC DNA]</scope>
    <source>
        <strain evidence="1 2">PLY_AMNH</strain>
    </source>
</reference>
<protein>
    <submittedName>
        <fullName evidence="1">Uncharacterized protein</fullName>
    </submittedName>
</protein>